<dbReference type="InterPro" id="IPR036748">
    <property type="entry name" value="MTH938-like_sf"/>
</dbReference>
<dbReference type="PANTHER" id="PTHR15811:SF5">
    <property type="entry name" value="MTH938 DOMAIN-CONTAINING PROTEIN"/>
    <property type="match status" value="1"/>
</dbReference>
<dbReference type="GO" id="GO:0045600">
    <property type="term" value="P:positive regulation of fat cell differentiation"/>
    <property type="evidence" value="ECO:0007669"/>
    <property type="project" value="TreeGrafter"/>
</dbReference>
<dbReference type="PANTHER" id="PTHR15811">
    <property type="entry name" value="MTH938 DOMAIN-CONTAINING PROTEIN"/>
    <property type="match status" value="1"/>
</dbReference>
<dbReference type="CDD" id="cd05126">
    <property type="entry name" value="Mth938"/>
    <property type="match status" value="1"/>
</dbReference>
<dbReference type="Pfam" id="PF04430">
    <property type="entry name" value="DUF498"/>
    <property type="match status" value="1"/>
</dbReference>
<dbReference type="Gene3D" id="3.40.1230.10">
    <property type="entry name" value="MTH938-like"/>
    <property type="match status" value="1"/>
</dbReference>
<dbReference type="SUPFAM" id="SSF64076">
    <property type="entry name" value="MTH938-like"/>
    <property type="match status" value="1"/>
</dbReference>
<gene>
    <name evidence="5" type="ORF">scyTo_0001558</name>
</gene>
<comment type="subcellular location">
    <subcellularLocation>
        <location evidence="1">Cytoplasm</location>
    </subcellularLocation>
</comment>
<accession>A0A401PE28</accession>
<comment type="caution">
    <text evidence="5">The sequence shown here is derived from an EMBL/GenBank/DDBJ whole genome shotgun (WGS) entry which is preliminary data.</text>
</comment>
<dbReference type="FunFam" id="3.40.1230.10:FF:000001">
    <property type="entry name" value="Adipogenesis-associated, Mth938 domain-containing"/>
    <property type="match status" value="1"/>
</dbReference>
<dbReference type="GO" id="GO:0005737">
    <property type="term" value="C:cytoplasm"/>
    <property type="evidence" value="ECO:0007669"/>
    <property type="project" value="UniProtKB-SubCell"/>
</dbReference>
<evidence type="ECO:0000313" key="5">
    <source>
        <dbReference type="EMBL" id="GCB71410.1"/>
    </source>
</evidence>
<keyword evidence="2" id="KW-0963">Cytoplasm</keyword>
<name>A0A401PE28_SCYTO</name>
<sequence length="122" mass="13486">MTSPTIASLRWGEMKVEGSDTLYKDCKVWPGGNRTWDWRETGTRHTPGVQPADVNEIVNKGIRTLVIGRGMDEALQVPQETLSFIRSKGIDAVVLQTEKAVQQYNKLVKEGVAVGGIFHSTC</sequence>
<dbReference type="EMBL" id="BFAA01000356">
    <property type="protein sequence ID" value="GCB71410.1"/>
    <property type="molecule type" value="Genomic_DNA"/>
</dbReference>
<organism evidence="5 6">
    <name type="scientific">Scyliorhinus torazame</name>
    <name type="common">Cloudy catshark</name>
    <name type="synonym">Catulus torazame</name>
    <dbReference type="NCBI Taxonomy" id="75743"/>
    <lineage>
        <taxon>Eukaryota</taxon>
        <taxon>Metazoa</taxon>
        <taxon>Chordata</taxon>
        <taxon>Craniata</taxon>
        <taxon>Vertebrata</taxon>
        <taxon>Chondrichthyes</taxon>
        <taxon>Elasmobranchii</taxon>
        <taxon>Galeomorphii</taxon>
        <taxon>Galeoidea</taxon>
        <taxon>Carcharhiniformes</taxon>
        <taxon>Scyliorhinidae</taxon>
        <taxon>Scyliorhinus</taxon>
    </lineage>
</organism>
<comment type="similarity">
    <text evidence="3">Belongs to the AAMDC family.</text>
</comment>
<protein>
    <recommendedName>
        <fullName evidence="4">Mth938 domain-containing protein</fullName>
    </recommendedName>
</protein>
<dbReference type="Proteomes" id="UP000288216">
    <property type="component" value="Unassembled WGS sequence"/>
</dbReference>
<dbReference type="OMA" id="NRTWDWR"/>
<dbReference type="OrthoDB" id="413520at2759"/>
<dbReference type="AlphaFoldDB" id="A0A401PE28"/>
<reference evidence="5 6" key="1">
    <citation type="journal article" date="2018" name="Nat. Ecol. Evol.">
        <title>Shark genomes provide insights into elasmobranch evolution and the origin of vertebrates.</title>
        <authorList>
            <person name="Hara Y"/>
            <person name="Yamaguchi K"/>
            <person name="Onimaru K"/>
            <person name="Kadota M"/>
            <person name="Koyanagi M"/>
            <person name="Keeley SD"/>
            <person name="Tatsumi K"/>
            <person name="Tanaka K"/>
            <person name="Motone F"/>
            <person name="Kageyama Y"/>
            <person name="Nozu R"/>
            <person name="Adachi N"/>
            <person name="Nishimura O"/>
            <person name="Nakagawa R"/>
            <person name="Tanegashima C"/>
            <person name="Kiyatake I"/>
            <person name="Matsumoto R"/>
            <person name="Murakumo K"/>
            <person name="Nishida K"/>
            <person name="Terakita A"/>
            <person name="Kuratani S"/>
            <person name="Sato K"/>
            <person name="Hyodo S Kuraku.S."/>
        </authorList>
    </citation>
    <scope>NUCLEOTIDE SEQUENCE [LARGE SCALE GENOMIC DNA]</scope>
</reference>
<evidence type="ECO:0000256" key="3">
    <source>
        <dbReference type="ARBA" id="ARBA00061510"/>
    </source>
</evidence>
<dbReference type="InterPro" id="IPR007523">
    <property type="entry name" value="NDUFAF3/AAMDC"/>
</dbReference>
<evidence type="ECO:0000313" key="6">
    <source>
        <dbReference type="Proteomes" id="UP000288216"/>
    </source>
</evidence>
<evidence type="ECO:0000256" key="1">
    <source>
        <dbReference type="ARBA" id="ARBA00004496"/>
    </source>
</evidence>
<evidence type="ECO:0000256" key="2">
    <source>
        <dbReference type="ARBA" id="ARBA00022490"/>
    </source>
</evidence>
<dbReference type="STRING" id="75743.A0A401PE28"/>
<evidence type="ECO:0000256" key="4">
    <source>
        <dbReference type="ARBA" id="ARBA00074293"/>
    </source>
</evidence>
<dbReference type="InterPro" id="IPR034096">
    <property type="entry name" value="AAMDC"/>
</dbReference>
<proteinExistence type="inferred from homology"/>
<keyword evidence="6" id="KW-1185">Reference proteome</keyword>